<dbReference type="PANTHER" id="PTHR30349:SF92">
    <property type="entry name" value="SITE-SPECIFIC RECOMBINASE"/>
    <property type="match status" value="1"/>
</dbReference>
<comment type="caution">
    <text evidence="3">The sequence shown here is derived from an EMBL/GenBank/DDBJ whole genome shotgun (WGS) entry which is preliminary data.</text>
</comment>
<feature type="domain" description="Tyr recombinase" evidence="2">
    <location>
        <begin position="24"/>
        <end position="205"/>
    </location>
</feature>
<dbReference type="AlphaFoldDB" id="A0A645E0B2"/>
<sequence>MERNLVPAFRKRYLRSYKKNYTPETRQLISIEDMKMLVEAPEYLVYRALIIFLAKTGVRRNELITLDRENLDLDNLTIHLKTTAKRSNRTVFFDLETKAFLEAYLAERTDSQKALFVGRQDFHRITRNQVYDVVSGYAEKIGLHDPEGHLDEKFGPHCCRHWFTTWLRRAGMPRTFIQELRGDSRKEAIDVYDHIALDELKASYMRCIPQLGVKP</sequence>
<accession>A0A645E0B2</accession>
<dbReference type="GO" id="GO:0015074">
    <property type="term" value="P:DNA integration"/>
    <property type="evidence" value="ECO:0007669"/>
    <property type="project" value="InterPro"/>
</dbReference>
<dbReference type="PROSITE" id="PS51898">
    <property type="entry name" value="TYR_RECOMBINASE"/>
    <property type="match status" value="1"/>
</dbReference>
<gene>
    <name evidence="3" type="primary">xerC_207</name>
    <name evidence="3" type="ORF">SDC9_142378</name>
</gene>
<dbReference type="PANTHER" id="PTHR30349">
    <property type="entry name" value="PHAGE INTEGRASE-RELATED"/>
    <property type="match status" value="1"/>
</dbReference>
<reference evidence="3" key="1">
    <citation type="submission" date="2019-08" db="EMBL/GenBank/DDBJ databases">
        <authorList>
            <person name="Kucharzyk K."/>
            <person name="Murdoch R.W."/>
            <person name="Higgins S."/>
            <person name="Loffler F."/>
        </authorList>
    </citation>
    <scope>NUCLEOTIDE SEQUENCE</scope>
</reference>
<dbReference type="SUPFAM" id="SSF56349">
    <property type="entry name" value="DNA breaking-rejoining enzymes"/>
    <property type="match status" value="1"/>
</dbReference>
<dbReference type="CDD" id="cd00397">
    <property type="entry name" value="DNA_BRE_C"/>
    <property type="match status" value="1"/>
</dbReference>
<evidence type="ECO:0000259" key="2">
    <source>
        <dbReference type="PROSITE" id="PS51898"/>
    </source>
</evidence>
<dbReference type="InterPro" id="IPR011010">
    <property type="entry name" value="DNA_brk_join_enz"/>
</dbReference>
<protein>
    <submittedName>
        <fullName evidence="3">Tyrosine recombinase XerC</fullName>
    </submittedName>
</protein>
<dbReference type="GO" id="GO:0003677">
    <property type="term" value="F:DNA binding"/>
    <property type="evidence" value="ECO:0007669"/>
    <property type="project" value="InterPro"/>
</dbReference>
<evidence type="ECO:0000256" key="1">
    <source>
        <dbReference type="ARBA" id="ARBA00023172"/>
    </source>
</evidence>
<keyword evidence="1" id="KW-0233">DNA recombination</keyword>
<dbReference type="EMBL" id="VSSQ01041744">
    <property type="protein sequence ID" value="MPM95224.1"/>
    <property type="molecule type" value="Genomic_DNA"/>
</dbReference>
<dbReference type="GO" id="GO:0006310">
    <property type="term" value="P:DNA recombination"/>
    <property type="evidence" value="ECO:0007669"/>
    <property type="project" value="UniProtKB-KW"/>
</dbReference>
<evidence type="ECO:0000313" key="3">
    <source>
        <dbReference type="EMBL" id="MPM95224.1"/>
    </source>
</evidence>
<name>A0A645E0B2_9ZZZZ</name>
<dbReference type="Gene3D" id="1.10.443.10">
    <property type="entry name" value="Intergrase catalytic core"/>
    <property type="match status" value="1"/>
</dbReference>
<dbReference type="Pfam" id="PF00589">
    <property type="entry name" value="Phage_integrase"/>
    <property type="match status" value="1"/>
</dbReference>
<proteinExistence type="predicted"/>
<dbReference type="InterPro" id="IPR013762">
    <property type="entry name" value="Integrase-like_cat_sf"/>
</dbReference>
<dbReference type="InterPro" id="IPR002104">
    <property type="entry name" value="Integrase_catalytic"/>
</dbReference>
<dbReference type="InterPro" id="IPR050090">
    <property type="entry name" value="Tyrosine_recombinase_XerCD"/>
</dbReference>
<organism evidence="3">
    <name type="scientific">bioreactor metagenome</name>
    <dbReference type="NCBI Taxonomy" id="1076179"/>
    <lineage>
        <taxon>unclassified sequences</taxon>
        <taxon>metagenomes</taxon>
        <taxon>ecological metagenomes</taxon>
    </lineage>
</organism>